<dbReference type="AlphaFoldDB" id="A0A9Q1AYX6"/>
<feature type="chain" id="PRO_5040257373" evidence="1">
    <location>
        <begin position="18"/>
        <end position="95"/>
    </location>
</feature>
<keyword evidence="3" id="KW-1185">Reference proteome</keyword>
<name>A0A9Q1AYX6_9SAUR</name>
<sequence length="95" mass="11284">TFTWILLLTINLKLVHRPPYPDEARLRRRVNCIQHTHNTTTNMENVLRKYKSENPDLVSTEEMSYNHKEKNVAENLKYFRETTVSSTLNTTPRHS</sequence>
<keyword evidence="1" id="KW-0732">Signal</keyword>
<reference evidence="2" key="1">
    <citation type="journal article" date="2023" name="DNA Res.">
        <title>Chromosome-level genome assembly of Phrynocephalus forsythii using third-generation DNA sequencing and Hi-C analysis.</title>
        <authorList>
            <person name="Qi Y."/>
            <person name="Zhao W."/>
            <person name="Zhao Y."/>
            <person name="Niu C."/>
            <person name="Cao S."/>
            <person name="Zhang Y."/>
        </authorList>
    </citation>
    <scope>NUCLEOTIDE SEQUENCE</scope>
    <source>
        <tissue evidence="2">Muscle</tissue>
    </source>
</reference>
<gene>
    <name evidence="2" type="ORF">JRQ81_019857</name>
</gene>
<proteinExistence type="predicted"/>
<evidence type="ECO:0000313" key="3">
    <source>
        <dbReference type="Proteomes" id="UP001142489"/>
    </source>
</evidence>
<dbReference type="EMBL" id="JAPFRF010000010">
    <property type="protein sequence ID" value="KAJ7320346.1"/>
    <property type="molecule type" value="Genomic_DNA"/>
</dbReference>
<feature type="signal peptide" evidence="1">
    <location>
        <begin position="1"/>
        <end position="17"/>
    </location>
</feature>
<accession>A0A9Q1AYX6</accession>
<comment type="caution">
    <text evidence="2">The sequence shown here is derived from an EMBL/GenBank/DDBJ whole genome shotgun (WGS) entry which is preliminary data.</text>
</comment>
<feature type="non-terminal residue" evidence="2">
    <location>
        <position position="95"/>
    </location>
</feature>
<protein>
    <submittedName>
        <fullName evidence="2">Uncharacterized protein</fullName>
    </submittedName>
</protein>
<organism evidence="2 3">
    <name type="scientific">Phrynocephalus forsythii</name>
    <dbReference type="NCBI Taxonomy" id="171643"/>
    <lineage>
        <taxon>Eukaryota</taxon>
        <taxon>Metazoa</taxon>
        <taxon>Chordata</taxon>
        <taxon>Craniata</taxon>
        <taxon>Vertebrata</taxon>
        <taxon>Euteleostomi</taxon>
        <taxon>Lepidosauria</taxon>
        <taxon>Squamata</taxon>
        <taxon>Bifurcata</taxon>
        <taxon>Unidentata</taxon>
        <taxon>Episquamata</taxon>
        <taxon>Toxicofera</taxon>
        <taxon>Iguania</taxon>
        <taxon>Acrodonta</taxon>
        <taxon>Agamidae</taxon>
        <taxon>Agaminae</taxon>
        <taxon>Phrynocephalus</taxon>
    </lineage>
</organism>
<evidence type="ECO:0000313" key="2">
    <source>
        <dbReference type="EMBL" id="KAJ7320346.1"/>
    </source>
</evidence>
<evidence type="ECO:0000256" key="1">
    <source>
        <dbReference type="SAM" id="SignalP"/>
    </source>
</evidence>
<dbReference type="Proteomes" id="UP001142489">
    <property type="component" value="Unassembled WGS sequence"/>
</dbReference>